<sequence>MKHNNVIPNVHLRKHWQTRVKTFFNQAAQKKRRLQKRQAKAASAFPRPTELLRPVVRGQTVRYNRKLRIGRGFSLQELKAAGLGQQFARSIGIAVDHRRTNISQESLEANKRRLQAYVSKLQLFPRVAGKAKKGLVNDTTDAPKDAGQNTLPSVFGVQQPSKREKAVKLTADLKKFNAYRTVRQEKTNKKWQGIREKRAREAEKKD</sequence>
<dbReference type="Proteomes" id="UP000054937">
    <property type="component" value="Unassembled WGS sequence"/>
</dbReference>
<dbReference type="PANTHER" id="PTHR11722:SF0">
    <property type="entry name" value="LARGE RIBOSOMAL SUBUNIT PROTEIN EL13"/>
    <property type="match status" value="1"/>
</dbReference>
<dbReference type="GO" id="GO:0006412">
    <property type="term" value="P:translation"/>
    <property type="evidence" value="ECO:0007669"/>
    <property type="project" value="InterPro"/>
</dbReference>
<dbReference type="GO" id="GO:0003723">
    <property type="term" value="F:RNA binding"/>
    <property type="evidence" value="ECO:0007669"/>
    <property type="project" value="TreeGrafter"/>
</dbReference>
<evidence type="ECO:0000256" key="1">
    <source>
        <dbReference type="ARBA" id="ARBA00005640"/>
    </source>
</evidence>
<proteinExistence type="inferred from homology"/>
<evidence type="ECO:0000256" key="2">
    <source>
        <dbReference type="ARBA" id="ARBA00022980"/>
    </source>
</evidence>
<dbReference type="FunCoup" id="A0A0V0R6S2">
    <property type="interactions" value="406"/>
</dbReference>
<dbReference type="InterPro" id="IPR001380">
    <property type="entry name" value="Ribosomal_eL13"/>
</dbReference>
<organism evidence="6 7">
    <name type="scientific">Pseudocohnilembus persalinus</name>
    <name type="common">Ciliate</name>
    <dbReference type="NCBI Taxonomy" id="266149"/>
    <lineage>
        <taxon>Eukaryota</taxon>
        <taxon>Sar</taxon>
        <taxon>Alveolata</taxon>
        <taxon>Ciliophora</taxon>
        <taxon>Intramacronucleata</taxon>
        <taxon>Oligohymenophorea</taxon>
        <taxon>Scuticociliatia</taxon>
        <taxon>Philasterida</taxon>
        <taxon>Pseudocohnilembidae</taxon>
        <taxon>Pseudocohnilembus</taxon>
    </lineage>
</organism>
<dbReference type="InParanoid" id="A0A0V0R6S2"/>
<evidence type="ECO:0000313" key="6">
    <source>
        <dbReference type="EMBL" id="KRX10174.1"/>
    </source>
</evidence>
<dbReference type="GO" id="GO:0003735">
    <property type="term" value="F:structural constituent of ribosome"/>
    <property type="evidence" value="ECO:0007669"/>
    <property type="project" value="InterPro"/>
</dbReference>
<name>A0A0V0R6S2_PSEPJ</name>
<keyword evidence="7" id="KW-1185">Reference proteome</keyword>
<dbReference type="EMBL" id="LDAU01000040">
    <property type="protein sequence ID" value="KRX10174.1"/>
    <property type="molecule type" value="Genomic_DNA"/>
</dbReference>
<evidence type="ECO:0000256" key="4">
    <source>
        <dbReference type="RuleBase" id="RU000572"/>
    </source>
</evidence>
<comment type="caution">
    <text evidence="6">The sequence shown here is derived from an EMBL/GenBank/DDBJ whole genome shotgun (WGS) entry which is preliminary data.</text>
</comment>
<dbReference type="HAMAP" id="MF_00499">
    <property type="entry name" value="Ribosomal_eL13"/>
    <property type="match status" value="1"/>
</dbReference>
<dbReference type="OrthoDB" id="311186at2759"/>
<dbReference type="PROSITE" id="PS01104">
    <property type="entry name" value="RIBOSOMAL_L13E"/>
    <property type="match status" value="1"/>
</dbReference>
<evidence type="ECO:0000256" key="5">
    <source>
        <dbReference type="SAM" id="MobiDB-lite"/>
    </source>
</evidence>
<dbReference type="InterPro" id="IPR018256">
    <property type="entry name" value="Ribosomal_eL13_CS"/>
</dbReference>
<dbReference type="GO" id="GO:0022625">
    <property type="term" value="C:cytosolic large ribosomal subunit"/>
    <property type="evidence" value="ECO:0007669"/>
    <property type="project" value="TreeGrafter"/>
</dbReference>
<accession>A0A0V0R6S2</accession>
<dbReference type="OMA" id="HWHKRIK"/>
<keyword evidence="2 4" id="KW-0689">Ribosomal protein</keyword>
<reference evidence="6 7" key="1">
    <citation type="journal article" date="2015" name="Sci. Rep.">
        <title>Genome of the facultative scuticociliatosis pathogen Pseudocohnilembus persalinus provides insight into its virulence through horizontal gene transfer.</title>
        <authorList>
            <person name="Xiong J."/>
            <person name="Wang G."/>
            <person name="Cheng J."/>
            <person name="Tian M."/>
            <person name="Pan X."/>
            <person name="Warren A."/>
            <person name="Jiang C."/>
            <person name="Yuan D."/>
            <person name="Miao W."/>
        </authorList>
    </citation>
    <scope>NUCLEOTIDE SEQUENCE [LARGE SCALE GENOMIC DNA]</scope>
    <source>
        <strain evidence="6">36N120E</strain>
    </source>
</reference>
<comment type="similarity">
    <text evidence="1 4">Belongs to the eukaryotic ribosomal protein eL13 family.</text>
</comment>
<feature type="region of interest" description="Disordered" evidence="5">
    <location>
        <begin position="186"/>
        <end position="206"/>
    </location>
</feature>
<dbReference type="PANTHER" id="PTHR11722">
    <property type="entry name" value="60S RIBOSOMAL PROTEIN L13"/>
    <property type="match status" value="1"/>
</dbReference>
<gene>
    <name evidence="6" type="ORF">PPERSA_08577</name>
</gene>
<evidence type="ECO:0000313" key="7">
    <source>
        <dbReference type="Proteomes" id="UP000054937"/>
    </source>
</evidence>
<dbReference type="Gene3D" id="1.20.5.110">
    <property type="match status" value="1"/>
</dbReference>
<evidence type="ECO:0000256" key="3">
    <source>
        <dbReference type="ARBA" id="ARBA00023274"/>
    </source>
</evidence>
<dbReference type="AlphaFoldDB" id="A0A0V0R6S2"/>
<protein>
    <recommendedName>
        <fullName evidence="4">60S ribosomal protein L13</fullName>
    </recommendedName>
</protein>
<dbReference type="Pfam" id="PF01294">
    <property type="entry name" value="Ribosomal_L13e"/>
    <property type="match status" value="1"/>
</dbReference>
<keyword evidence="3 4" id="KW-0687">Ribonucleoprotein</keyword>